<dbReference type="GO" id="GO:0016787">
    <property type="term" value="F:hydrolase activity"/>
    <property type="evidence" value="ECO:0007669"/>
    <property type="project" value="UniProtKB-KW"/>
</dbReference>
<protein>
    <submittedName>
        <fullName evidence="2">Histidine phosphatase family protein</fullName>
    </submittedName>
</protein>
<keyword evidence="3" id="KW-1185">Reference proteome</keyword>
<reference evidence="3" key="1">
    <citation type="submission" date="2018-09" db="EMBL/GenBank/DDBJ databases">
        <authorList>
            <person name="Livingstone P.G."/>
            <person name="Whitworth D.E."/>
        </authorList>
    </citation>
    <scope>NUCLEOTIDE SEQUENCE [LARGE SCALE GENOMIC DNA]</scope>
    <source>
        <strain evidence="3">CA054A</strain>
    </source>
</reference>
<dbReference type="PANTHER" id="PTHR20935:SF0">
    <property type="entry name" value="SERINE_THREONINE-PROTEIN PHOSPHATASE PGAM5, MITOCHONDRIAL"/>
    <property type="match status" value="1"/>
</dbReference>
<evidence type="ECO:0000313" key="2">
    <source>
        <dbReference type="EMBL" id="RKG86838.1"/>
    </source>
</evidence>
<dbReference type="Proteomes" id="UP000268094">
    <property type="component" value="Unassembled WGS sequence"/>
</dbReference>
<dbReference type="EMBL" id="RAVZ01000107">
    <property type="protein sequence ID" value="RKG86838.1"/>
    <property type="molecule type" value="Genomic_DNA"/>
</dbReference>
<dbReference type="CDD" id="cd07067">
    <property type="entry name" value="HP_PGM_like"/>
    <property type="match status" value="1"/>
</dbReference>
<name>A0A3A8IVZ4_9BACT</name>
<comment type="caution">
    <text evidence="2">The sequence shown here is derived from an EMBL/GenBank/DDBJ whole genome shotgun (WGS) entry which is preliminary data.</text>
</comment>
<accession>A0A3A8IVZ4</accession>
<organism evidence="2 3">
    <name type="scientific">Corallococcus terminator</name>
    <dbReference type="NCBI Taxonomy" id="2316733"/>
    <lineage>
        <taxon>Bacteria</taxon>
        <taxon>Pseudomonadati</taxon>
        <taxon>Myxococcota</taxon>
        <taxon>Myxococcia</taxon>
        <taxon>Myxococcales</taxon>
        <taxon>Cystobacterineae</taxon>
        <taxon>Myxococcaceae</taxon>
        <taxon>Corallococcus</taxon>
    </lineage>
</organism>
<evidence type="ECO:0000313" key="3">
    <source>
        <dbReference type="Proteomes" id="UP000268094"/>
    </source>
</evidence>
<dbReference type="OrthoDB" id="280692at2"/>
<sequence length="230" mass="25466">MGVIYLIRHGQASFGAADYDKLSDVGQEQARVLGASLRSRLPKLDAVVTGTMLRHRETADGCLQLLGLPVEPRRVAGFNEFDHEEVVERHTPRYADHAVLREEMVAAKDPRRAYQELFTQAVARWVAGGHDGEYKESWSAFKARCLEAMDALIASLGASKTALVFTSGGPITAVSQDLLGIPDAHAFRTNWTLANCGVTKVIYSERGRYLSTLNEHGHFEGEHRALITYR</sequence>
<dbReference type="InterPro" id="IPR051021">
    <property type="entry name" value="Mito_Ser/Thr_phosphatase"/>
</dbReference>
<dbReference type="SMART" id="SM00855">
    <property type="entry name" value="PGAM"/>
    <property type="match status" value="1"/>
</dbReference>
<dbReference type="SUPFAM" id="SSF53254">
    <property type="entry name" value="Phosphoglycerate mutase-like"/>
    <property type="match status" value="1"/>
</dbReference>
<dbReference type="InterPro" id="IPR029033">
    <property type="entry name" value="His_PPase_superfam"/>
</dbReference>
<dbReference type="Pfam" id="PF00300">
    <property type="entry name" value="His_Phos_1"/>
    <property type="match status" value="1"/>
</dbReference>
<evidence type="ECO:0000256" key="1">
    <source>
        <dbReference type="ARBA" id="ARBA00022801"/>
    </source>
</evidence>
<keyword evidence="1" id="KW-0378">Hydrolase</keyword>
<dbReference type="Gene3D" id="3.40.50.1240">
    <property type="entry name" value="Phosphoglycerate mutase-like"/>
    <property type="match status" value="1"/>
</dbReference>
<dbReference type="PANTHER" id="PTHR20935">
    <property type="entry name" value="PHOSPHOGLYCERATE MUTASE-RELATED"/>
    <property type="match status" value="1"/>
</dbReference>
<dbReference type="RefSeq" id="WP_120541713.1">
    <property type="nucleotide sequence ID" value="NZ_RAVZ01000107.1"/>
</dbReference>
<proteinExistence type="predicted"/>
<dbReference type="InterPro" id="IPR013078">
    <property type="entry name" value="His_Pase_superF_clade-1"/>
</dbReference>
<dbReference type="AlphaFoldDB" id="A0A3A8IVZ4"/>
<gene>
    <name evidence="2" type="ORF">D7V88_17110</name>
</gene>